<keyword evidence="5" id="KW-1185">Reference proteome</keyword>
<accession>A0A8J4PM77</accession>
<evidence type="ECO:0000256" key="2">
    <source>
        <dbReference type="ARBA" id="ARBA00023180"/>
    </source>
</evidence>
<feature type="domain" description="IPT/TIG" evidence="3">
    <location>
        <begin position="966"/>
        <end position="1053"/>
    </location>
</feature>
<gene>
    <name evidence="4" type="ORF">CYY_009123</name>
</gene>
<dbReference type="Pfam" id="PF01833">
    <property type="entry name" value="TIG"/>
    <property type="match status" value="5"/>
</dbReference>
<feature type="domain" description="IPT/TIG" evidence="3">
    <location>
        <begin position="602"/>
        <end position="691"/>
    </location>
</feature>
<dbReference type="InterPro" id="IPR002909">
    <property type="entry name" value="IPT_dom"/>
</dbReference>
<dbReference type="InterPro" id="IPR052014">
    <property type="entry name" value="Dictyostelium_Tiger"/>
</dbReference>
<feature type="domain" description="IPT/TIG" evidence="3">
    <location>
        <begin position="694"/>
        <end position="781"/>
    </location>
</feature>
<dbReference type="SUPFAM" id="SSF81296">
    <property type="entry name" value="E set domains"/>
    <property type="match status" value="10"/>
</dbReference>
<evidence type="ECO:0000259" key="3">
    <source>
        <dbReference type="SMART" id="SM00429"/>
    </source>
</evidence>
<keyword evidence="2" id="KW-0325">Glycoprotein</keyword>
<dbReference type="PANTHER" id="PTHR31341">
    <property type="entry name" value="IPT/TIG DOMAIN-CONTAINING PROTEIN-RELATED-RELATED"/>
    <property type="match status" value="1"/>
</dbReference>
<sequence length="1409" mass="147745">MTFRFGSAFASITIHGSNFGSNTPTCWVSGVSHTTTNRGDTAKSLSITGPGIDGGARKQYQISCQSPAGEMSNVLNYGIVYPKINDFYQINTDYYMLGDWVGIPMKNMLAATPSDTTTGLSHITYLNDTHLTYKMTYDIARNAGGQFGFYDENSGSVSVYYVTTFGPVVSTHTFSTTELSLTGYLYTAYTSITTGSGDTACPLSSQAALTLVCRPEPASLVDPVLKYTVRHTPPSGPVRVNTMAFSFTPFTGATNLADGLTANMAVTGFSASTPVIYGLGATPITPTATSASQITFKYPLNYQCGYAFVASGTTRITNNKLICPTPKILSIITKPDDTNNKVVTFKGNFLSPTLYNSPGNGVYFTAQMGDSSAASCGNVVTNWNAADSTYTVSCRVLQAYTFKLVAGTSVGLQHSVLVGYNPTITKATSTYYLAPGQVTITGTSFANFNLKVQIGGKTCGSPFAGPGGTTLVCSFASDVVVSNFKTPLTVTVSVETTYTSSNDVFLYNQPQPVITTASPTSYGVPGTVTIVGQYLFTTDPITVTIGGVACTNPIVNTQGTQITCSFPSTAAPGDYKTKLSVFVGFESIFGASNSVFLYNRPNPVLTSASSTTFGTAGKVTIVGQYFSFSIAANTVVTIGGDACTSPALTGDTQIVCSFASTLAVSNYNTLLDVKVTLDTTYTATKALFKYIRPNPTLSTVSSTTYDKPGLVTIIGKYFSPSSTIAVTIGGAACTSPQRTGDTQIVCSFDSSVAVTNYNTNYPVVVTIDTSYSVTASLFKYIRPMPVLISASSTTYGTAMAVTILGKYFGPSSTIAVTIGGASCVSAIRTGDQIVCNFASTTPSVMTDYSTVFPVIVTIDTTYVSAASNIFTYIRPNPTLTSASSTTYDTPGPVTIFGKYFSPSSAIAVTIGGAACTSPQRTGDTQIVCSFDSSVPVVDYATLMIVTVTINSDFFTSIALFKYIRPLPLLISASSTTFDTAGPVTIVGKYFSPSSSVSVLIGGGLCTSPVLTGDTQIVCTFASKVAVTDYSTLYTVTVTISGSFTSSKAMFTYIRPNPILNSASPTTYGTAGLIAIAGKYFSPSTATSLVITVGGVPCTSPQRTGDVQIICSFASTAPPGDYKTPLPVSVTIDTASTTNNIFTYTRPNPVLTSVSSTVFATPGPVTIIGNYFSPPTNMLITIGDAPCSSPVVTGDTKVVCTFASNVPVSNYQTALVVKVTIDVSYITIKQMFYYIRPTPTIASASSTNYLVPGAVTITGTFFAPDSLIVTIGGSSCASPTVAPGGNQITCQFQSNVPVTDFKSALTVFVSVDTSFIASKAVFYYIRPNPIISSATPTTYDTAGVVTISGTYFASYDLIVKIGNAPCASPVVSQDTNQITCQFDSKVAVTDYKVPLNVFVSIETTFTATKA</sequence>
<evidence type="ECO:0000313" key="4">
    <source>
        <dbReference type="EMBL" id="KAF2069558.1"/>
    </source>
</evidence>
<proteinExistence type="predicted"/>
<dbReference type="OrthoDB" id="24520at2759"/>
<feature type="domain" description="IPT/TIG" evidence="3">
    <location>
        <begin position="511"/>
        <end position="599"/>
    </location>
</feature>
<keyword evidence="1" id="KW-0732">Signal</keyword>
<dbReference type="Gene3D" id="2.60.40.10">
    <property type="entry name" value="Immunoglobulins"/>
    <property type="match status" value="8"/>
</dbReference>
<evidence type="ECO:0000256" key="1">
    <source>
        <dbReference type="ARBA" id="ARBA00022729"/>
    </source>
</evidence>
<dbReference type="CDD" id="cd00603">
    <property type="entry name" value="IPT_PCSR"/>
    <property type="match status" value="2"/>
</dbReference>
<dbReference type="CDD" id="cd00102">
    <property type="entry name" value="IPT"/>
    <property type="match status" value="1"/>
</dbReference>
<evidence type="ECO:0000313" key="5">
    <source>
        <dbReference type="Proteomes" id="UP000695562"/>
    </source>
</evidence>
<reference evidence="4" key="1">
    <citation type="submission" date="2020-01" db="EMBL/GenBank/DDBJ databases">
        <title>Development of genomics and gene disruption for Polysphondylium violaceum indicates a role for the polyketide synthase stlB in stalk morphogenesis.</title>
        <authorList>
            <person name="Narita B."/>
            <person name="Kawabe Y."/>
            <person name="Kin K."/>
            <person name="Saito T."/>
            <person name="Gibbs R."/>
            <person name="Kuspa A."/>
            <person name="Muzny D."/>
            <person name="Queller D."/>
            <person name="Richards S."/>
            <person name="Strassman J."/>
            <person name="Sucgang R."/>
            <person name="Worley K."/>
            <person name="Schaap P."/>
        </authorList>
    </citation>
    <scope>NUCLEOTIDE SEQUENCE</scope>
    <source>
        <strain evidence="4">QSvi11</strain>
    </source>
</reference>
<protein>
    <recommendedName>
        <fullName evidence="3">IPT/TIG domain-containing protein</fullName>
    </recommendedName>
</protein>
<dbReference type="InterPro" id="IPR014756">
    <property type="entry name" value="Ig_E-set"/>
</dbReference>
<dbReference type="EMBL" id="AJWJ01000640">
    <property type="protein sequence ID" value="KAF2069558.1"/>
    <property type="molecule type" value="Genomic_DNA"/>
</dbReference>
<dbReference type="Proteomes" id="UP000695562">
    <property type="component" value="Unassembled WGS sequence"/>
</dbReference>
<feature type="non-terminal residue" evidence="4">
    <location>
        <position position="1409"/>
    </location>
</feature>
<dbReference type="InterPro" id="IPR013783">
    <property type="entry name" value="Ig-like_fold"/>
</dbReference>
<comment type="caution">
    <text evidence="4">The sequence shown here is derived from an EMBL/GenBank/DDBJ whole genome shotgun (WGS) entry which is preliminary data.</text>
</comment>
<feature type="domain" description="IPT/TIG" evidence="3">
    <location>
        <begin position="1327"/>
        <end position="1407"/>
    </location>
</feature>
<name>A0A8J4PM77_9MYCE</name>
<dbReference type="SMART" id="SM00429">
    <property type="entry name" value="IPT"/>
    <property type="match status" value="7"/>
</dbReference>
<organism evidence="4 5">
    <name type="scientific">Polysphondylium violaceum</name>
    <dbReference type="NCBI Taxonomy" id="133409"/>
    <lineage>
        <taxon>Eukaryota</taxon>
        <taxon>Amoebozoa</taxon>
        <taxon>Evosea</taxon>
        <taxon>Eumycetozoa</taxon>
        <taxon>Dictyostelia</taxon>
        <taxon>Dictyosteliales</taxon>
        <taxon>Dictyosteliaceae</taxon>
        <taxon>Polysphondylium</taxon>
    </lineage>
</organism>
<feature type="domain" description="IPT/TIG" evidence="3">
    <location>
        <begin position="876"/>
        <end position="963"/>
    </location>
</feature>
<feature type="domain" description="IPT/TIG" evidence="3">
    <location>
        <begin position="1056"/>
        <end position="1144"/>
    </location>
</feature>